<gene>
    <name evidence="1" type="ORF">MHY01S_00750</name>
</gene>
<dbReference type="EMBL" id="BJXL01000001">
    <property type="protein sequence ID" value="GEM81909.1"/>
    <property type="molecule type" value="Genomic_DNA"/>
</dbReference>
<comment type="caution">
    <text evidence="1">The sequence shown here is derived from an EMBL/GenBank/DDBJ whole genome shotgun (WGS) entry which is preliminary data.</text>
</comment>
<protein>
    <submittedName>
        <fullName evidence="1">Uncharacterized protein</fullName>
    </submittedName>
</protein>
<evidence type="ECO:0000313" key="2">
    <source>
        <dbReference type="Proteomes" id="UP000321197"/>
    </source>
</evidence>
<dbReference type="AlphaFoldDB" id="A0A511QX00"/>
<accession>A0A511QX00</accession>
<dbReference type="RefSeq" id="WP_119340529.1">
    <property type="nucleotide sequence ID" value="NZ_BJXL01000001.1"/>
</dbReference>
<reference evidence="1 2" key="1">
    <citation type="submission" date="2019-07" db="EMBL/GenBank/DDBJ databases">
        <title>Whole genome shotgun sequence of Meiothermus hypogaeus NBRC 106114.</title>
        <authorList>
            <person name="Hosoyama A."/>
            <person name="Uohara A."/>
            <person name="Ohji S."/>
            <person name="Ichikawa N."/>
        </authorList>
    </citation>
    <scope>NUCLEOTIDE SEQUENCE [LARGE SCALE GENOMIC DNA]</scope>
    <source>
        <strain evidence="1 2">NBRC 106114</strain>
    </source>
</reference>
<name>A0A511QX00_9DEIN</name>
<proteinExistence type="predicted"/>
<sequence>MSDPKVELARQVFKALWEAGPQGLDRDALAHALGVGDREMREAVELCAKLSARPSVAGAKPEVVGFDPMTRRYHIANSPEQADRIMAYALSYIRSSLERVLAYREARTLRWGDSEMPQTIQQALFEAENSMRRWR</sequence>
<organism evidence="1 2">
    <name type="scientific">Meiothermus hypogaeus NBRC 106114</name>
    <dbReference type="NCBI Taxonomy" id="1227553"/>
    <lineage>
        <taxon>Bacteria</taxon>
        <taxon>Thermotogati</taxon>
        <taxon>Deinococcota</taxon>
        <taxon>Deinococci</taxon>
        <taxon>Thermales</taxon>
        <taxon>Thermaceae</taxon>
        <taxon>Meiothermus</taxon>
    </lineage>
</organism>
<evidence type="ECO:0000313" key="1">
    <source>
        <dbReference type="EMBL" id="GEM81909.1"/>
    </source>
</evidence>
<dbReference type="OrthoDB" id="25960at2"/>
<dbReference type="Proteomes" id="UP000321197">
    <property type="component" value="Unassembled WGS sequence"/>
</dbReference>